<dbReference type="EMBL" id="CAJFCJ010000046">
    <property type="protein sequence ID" value="CAD5126406.1"/>
    <property type="molecule type" value="Genomic_DNA"/>
</dbReference>
<organism evidence="1 2">
    <name type="scientific">Dimorphilus gyrociliatus</name>
    <dbReference type="NCBI Taxonomy" id="2664684"/>
    <lineage>
        <taxon>Eukaryota</taxon>
        <taxon>Metazoa</taxon>
        <taxon>Spiralia</taxon>
        <taxon>Lophotrochozoa</taxon>
        <taxon>Annelida</taxon>
        <taxon>Polychaeta</taxon>
        <taxon>Polychaeta incertae sedis</taxon>
        <taxon>Dinophilidae</taxon>
        <taxon>Dimorphilus</taxon>
    </lineage>
</organism>
<protein>
    <submittedName>
        <fullName evidence="1">Uncharacterized protein</fullName>
    </submittedName>
</protein>
<dbReference type="AlphaFoldDB" id="A0A7I8WEB7"/>
<accession>A0A7I8WEB7</accession>
<dbReference type="Proteomes" id="UP000549394">
    <property type="component" value="Unassembled WGS sequence"/>
</dbReference>
<reference evidence="1 2" key="1">
    <citation type="submission" date="2020-08" db="EMBL/GenBank/DDBJ databases">
        <authorList>
            <person name="Hejnol A."/>
        </authorList>
    </citation>
    <scope>NUCLEOTIDE SEQUENCE [LARGE SCALE GENOMIC DNA]</scope>
</reference>
<comment type="caution">
    <text evidence="1">The sequence shown here is derived from an EMBL/GenBank/DDBJ whole genome shotgun (WGS) entry which is preliminary data.</text>
</comment>
<evidence type="ECO:0000313" key="2">
    <source>
        <dbReference type="Proteomes" id="UP000549394"/>
    </source>
</evidence>
<evidence type="ECO:0000313" key="1">
    <source>
        <dbReference type="EMBL" id="CAD5126406.1"/>
    </source>
</evidence>
<dbReference type="InterPro" id="IPR012338">
    <property type="entry name" value="Beta-lactam/transpept-like"/>
</dbReference>
<gene>
    <name evidence="1" type="ORF">DGYR_LOCUS13651</name>
</gene>
<name>A0A7I8WEB7_9ANNE</name>
<dbReference type="OrthoDB" id="5946976at2759"/>
<sequence>MIVNKGVALNSKRILSEEAIEHVFANEISFNDFIPELLGNKPELGNRTSYGLGYWNGYQSGVEFHQHGGDSTGFHSTHILIRSIKSGFSFSTNYGQQSLERAILESSIHDILKGRDSSISLVKACNSALHENHNSDTTFPNKRNIPKYSELLKKQRFNNENITKYTGKYDNWVYGFISIKSTGAAIFRLSLDYGNMGQFNLLPSEKNMYIGICKPGPSALIPDMIFHFGDEQNGKMNKLVAFSFEISDPPIFERALGPEPPVNHEKCID</sequence>
<dbReference type="SUPFAM" id="SSF56601">
    <property type="entry name" value="beta-lactamase/transpeptidase-like"/>
    <property type="match status" value="1"/>
</dbReference>
<keyword evidence="2" id="KW-1185">Reference proteome</keyword>
<proteinExistence type="predicted"/>